<dbReference type="PANTHER" id="PTHR37042">
    <property type="entry name" value="OUTER MEMBRANE PROTEIN RV1973"/>
    <property type="match status" value="1"/>
</dbReference>
<dbReference type="RefSeq" id="WP_214056992.1">
    <property type="nucleotide sequence ID" value="NZ_BAAAHS010000132.1"/>
</dbReference>
<gene>
    <name evidence="4" type="ORF">ENKNEFLB_04062</name>
</gene>
<dbReference type="PANTHER" id="PTHR37042:SF4">
    <property type="entry name" value="OUTER MEMBRANE PROTEIN RV1973"/>
    <property type="match status" value="1"/>
</dbReference>
<evidence type="ECO:0000256" key="1">
    <source>
        <dbReference type="ARBA" id="ARBA00004370"/>
    </source>
</evidence>
<keyword evidence="2" id="KW-0472">Membrane</keyword>
<feature type="region of interest" description="Disordered" evidence="3">
    <location>
        <begin position="203"/>
        <end position="233"/>
    </location>
</feature>
<accession>A0ABX8EN11</accession>
<comment type="subcellular location">
    <subcellularLocation>
        <location evidence="1">Membrane</location>
    </subcellularLocation>
</comment>
<dbReference type="EMBL" id="CP075371">
    <property type="protein sequence ID" value="QVT81649.1"/>
    <property type="molecule type" value="Genomic_DNA"/>
</dbReference>
<reference evidence="4 5" key="1">
    <citation type="submission" date="2021-05" db="EMBL/GenBank/DDBJ databases">
        <title>Complete genome of Nocardioides aquaticus KCTC 9944T isolated from meromictic and hypersaline Ekho Lake, Antarctica.</title>
        <authorList>
            <person name="Hwang K."/>
            <person name="Kim K.M."/>
            <person name="Choe H."/>
        </authorList>
    </citation>
    <scope>NUCLEOTIDE SEQUENCE [LARGE SCALE GENOMIC DNA]</scope>
    <source>
        <strain evidence="4 5">KCTC 9944</strain>
    </source>
</reference>
<evidence type="ECO:0000256" key="3">
    <source>
        <dbReference type="SAM" id="MobiDB-lite"/>
    </source>
</evidence>
<evidence type="ECO:0008006" key="6">
    <source>
        <dbReference type="Google" id="ProtNLM"/>
    </source>
</evidence>
<proteinExistence type="predicted"/>
<evidence type="ECO:0000256" key="2">
    <source>
        <dbReference type="ARBA" id="ARBA00023136"/>
    </source>
</evidence>
<organism evidence="4 5">
    <name type="scientific">Nocardioides aquaticus</name>
    <dbReference type="NCBI Taxonomy" id="160826"/>
    <lineage>
        <taxon>Bacteria</taxon>
        <taxon>Bacillati</taxon>
        <taxon>Actinomycetota</taxon>
        <taxon>Actinomycetes</taxon>
        <taxon>Propionibacteriales</taxon>
        <taxon>Nocardioidaceae</taxon>
        <taxon>Nocardioides</taxon>
    </lineage>
</organism>
<protein>
    <recommendedName>
        <fullName evidence="6">Mce-associated membrane protein</fullName>
    </recommendedName>
</protein>
<evidence type="ECO:0000313" key="5">
    <source>
        <dbReference type="Proteomes" id="UP000679307"/>
    </source>
</evidence>
<keyword evidence="5" id="KW-1185">Reference proteome</keyword>
<sequence length="233" mass="24087">MTATSRANRVRGLVLGGLVLLLVLALAVLAVAYAQRTSGADGSVTERVGALVSGDDPVQPEREVVMSQARQFMLRINTYGPDLLAEDGTMPDYRAGVEEVITPKFQASFEQGVVAAEQTVSGAGLARTTEVFATGVSSLDADSARVLVAGSFVNSYPATAGRGADVQDAERVEDEPAPFRVEVALVRTGGEWLVDDFVPVTGEATEAPQQVPSEVPTEVPGAGGGGGNGGRGR</sequence>
<evidence type="ECO:0000313" key="4">
    <source>
        <dbReference type="EMBL" id="QVT81649.1"/>
    </source>
</evidence>
<dbReference type="Proteomes" id="UP000679307">
    <property type="component" value="Chromosome"/>
</dbReference>
<name>A0ABX8EN11_9ACTN</name>
<feature type="compositionally biased region" description="Gly residues" evidence="3">
    <location>
        <begin position="221"/>
        <end position="233"/>
    </location>
</feature>